<evidence type="ECO:0000313" key="6">
    <source>
        <dbReference type="EMBL" id="PNF44135.1"/>
    </source>
</evidence>
<sequence length="1181" mass="131758">MAADNVVVEENCDDNIGLGCALEMFSEHEEVITMIENLRTVYSSERSAEWAYQRFSCILNRYQEQPHLLDPHLDSILNKLISIVRNGESSIELKHATFKYLYIIMKVRGYKTAMTHLPHEVSDIEPVLQLLENQEPSDVKTWETRCVLLVWLSIIVMMPVHMSRLDSFKPEDRRRDEGRKTVMERILIACKTYAFSNDQFGVAAFLSSHFLTRSDVKETHLPVFLDWACNKIVSSDSTLFAQCGSLAAVASILKHGKREDLLSHAHSLLKCILASKYRDNPSILIRKFGVKVIQRIGLTFLKVRVAAWRYERGSRSLAANLTAVHPLPVNPVPQKEEEMNEDFEIPDDVEEVIEELLQGLRDSNTVVRWSSAKGIGRVTGRLPKELADEIVGSVLELFSPRESNGAWHGGCLALAELGRRGLLLPQRLGEVVPLILKALMYDEQKGYGAVGAHIRDGACYVCWAFARAYDPAILQPFVKDIAGALLVVTAFDRDLKCRRAASAAFQENVGRQGTFPHGIEIVTAADYVSVGVRTNAFLNVSVYIAQFEEYTLLLINHLIDRKVGHWDIVIRELTAKALHNLTPKASTYMAETVLPVLLDKTSTVDLNTCHGSVLAIAEILHALAIVAEQSDCTVQDVIGVKIMEQVRDLVPTFRQRQQFRGLGGELMKQACSLLIEKCSLAVMPFHNHPIISDWQSLLDECLSHEVSNIRSKAASALSPFFTQYYQQEHSHGVNTARHDAVIATYTEQLAANSQTIRMGFSLALGSCPKFMFDDHLHMVIPALIQCSKITESTVRWSETRRDALKALISICSTVSGENDLGSELTKHLDDIYGCLLEGLAEYTMDGRGDIGSWVREAAITGLQVLTCLVVKSDPSLLTSELVTRIMVSVAQQAVEKIDRIRAHAGKVFTSLLHSAPAIPNIPHHAELVQIFPAAACEKEINWIAASNTFPRFTQLLAFRPFTYNVLLGLVSSVGGLSESLTKDSSASLFSYLKAHHGDNVELERLCETIVEIFQHSHFVDRITVPLLEFLDRLFSSGCVRSVLENSQSTFASDVLHHVKLEIGRTRNVSKLTGSVNILCHLVQVNGEVSRRSLVQLCIFLCNRVMFVRRTTASRLYEALLLYGEYSVIPAEKLDEVMTILNDTNWQEDVDIVKPTRNKICNLMGVPVPGTVARATANVIPK</sequence>
<dbReference type="GO" id="GO:0005096">
    <property type="term" value="F:GTPase activator activity"/>
    <property type="evidence" value="ECO:0007669"/>
    <property type="project" value="InterPro"/>
</dbReference>
<dbReference type="InterPro" id="IPR058033">
    <property type="entry name" value="ARM_TBCD_2nd"/>
</dbReference>
<keyword evidence="7" id="KW-1185">Reference proteome</keyword>
<evidence type="ECO:0000313" key="7">
    <source>
        <dbReference type="Proteomes" id="UP000235965"/>
    </source>
</evidence>
<evidence type="ECO:0000259" key="5">
    <source>
        <dbReference type="Pfam" id="PF25767"/>
    </source>
</evidence>
<dbReference type="STRING" id="105785.A0A2J7RTG4"/>
<dbReference type="PANTHER" id="PTHR12658">
    <property type="entry name" value="BETA-TUBULIN COFACTOR D"/>
    <property type="match status" value="1"/>
</dbReference>
<organism evidence="6 7">
    <name type="scientific">Cryptotermes secundus</name>
    <dbReference type="NCBI Taxonomy" id="105785"/>
    <lineage>
        <taxon>Eukaryota</taxon>
        <taxon>Metazoa</taxon>
        <taxon>Ecdysozoa</taxon>
        <taxon>Arthropoda</taxon>
        <taxon>Hexapoda</taxon>
        <taxon>Insecta</taxon>
        <taxon>Pterygota</taxon>
        <taxon>Neoptera</taxon>
        <taxon>Polyneoptera</taxon>
        <taxon>Dictyoptera</taxon>
        <taxon>Blattodea</taxon>
        <taxon>Blattoidea</taxon>
        <taxon>Termitoidae</taxon>
        <taxon>Kalotermitidae</taxon>
        <taxon>Cryptotermitinae</taxon>
        <taxon>Cryptotermes</taxon>
    </lineage>
</organism>
<dbReference type="InterPro" id="IPR033162">
    <property type="entry name" value="TBCD"/>
</dbReference>
<dbReference type="EMBL" id="NEVH01000003">
    <property type="protein sequence ID" value="PNF44135.1"/>
    <property type="molecule type" value="Genomic_DNA"/>
</dbReference>
<comment type="similarity">
    <text evidence="1">Belongs to the TBCD family.</text>
</comment>
<reference evidence="6 7" key="1">
    <citation type="submission" date="2017-12" db="EMBL/GenBank/DDBJ databases">
        <title>Hemimetabolous genomes reveal molecular basis of termite eusociality.</title>
        <authorList>
            <person name="Harrison M.C."/>
            <person name="Jongepier E."/>
            <person name="Robertson H.M."/>
            <person name="Arning N."/>
            <person name="Bitard-Feildel T."/>
            <person name="Chao H."/>
            <person name="Childers C.P."/>
            <person name="Dinh H."/>
            <person name="Doddapaneni H."/>
            <person name="Dugan S."/>
            <person name="Gowin J."/>
            <person name="Greiner C."/>
            <person name="Han Y."/>
            <person name="Hu H."/>
            <person name="Hughes D.S.T."/>
            <person name="Huylmans A.-K."/>
            <person name="Kemena C."/>
            <person name="Kremer L.P.M."/>
            <person name="Lee S.L."/>
            <person name="Lopez-Ezquerra A."/>
            <person name="Mallet L."/>
            <person name="Monroy-Kuhn J.M."/>
            <person name="Moser A."/>
            <person name="Murali S.C."/>
            <person name="Muzny D.M."/>
            <person name="Otani S."/>
            <person name="Piulachs M.-D."/>
            <person name="Poelchau M."/>
            <person name="Qu J."/>
            <person name="Schaub F."/>
            <person name="Wada-Katsumata A."/>
            <person name="Worley K.C."/>
            <person name="Xie Q."/>
            <person name="Ylla G."/>
            <person name="Poulsen M."/>
            <person name="Gibbs R.A."/>
            <person name="Schal C."/>
            <person name="Richards S."/>
            <person name="Belles X."/>
            <person name="Korb J."/>
            <person name="Bornberg-Bauer E."/>
        </authorList>
    </citation>
    <scope>NUCLEOTIDE SEQUENCE [LARGE SCALE GENOMIC DNA]</scope>
    <source>
        <tissue evidence="6">Whole body</tissue>
    </source>
</reference>
<dbReference type="InterPro" id="IPR011989">
    <property type="entry name" value="ARM-like"/>
</dbReference>
<gene>
    <name evidence="6" type="primary">TBCD</name>
    <name evidence="6" type="ORF">B7P43_G03181</name>
</gene>
<evidence type="ECO:0000256" key="2">
    <source>
        <dbReference type="ARBA" id="ARBA00015003"/>
    </source>
</evidence>
<dbReference type="Pfam" id="PF23579">
    <property type="entry name" value="ARM_TBCD"/>
    <property type="match status" value="1"/>
</dbReference>
<dbReference type="GO" id="GO:0034333">
    <property type="term" value="P:adherens junction assembly"/>
    <property type="evidence" value="ECO:0007669"/>
    <property type="project" value="TreeGrafter"/>
</dbReference>
<dbReference type="AlphaFoldDB" id="A0A2J7RTG4"/>
<dbReference type="GO" id="GO:0016328">
    <property type="term" value="C:lateral plasma membrane"/>
    <property type="evidence" value="ECO:0007669"/>
    <property type="project" value="TreeGrafter"/>
</dbReference>
<feature type="domain" description="Tubulin-folding cofactor D ARM repeats" evidence="5">
    <location>
        <begin position="284"/>
        <end position="519"/>
    </location>
</feature>
<dbReference type="PANTHER" id="PTHR12658:SF0">
    <property type="entry name" value="TUBULIN-SPECIFIC CHAPERONE D"/>
    <property type="match status" value="1"/>
</dbReference>
<dbReference type="GO" id="GO:0000226">
    <property type="term" value="P:microtubule cytoskeleton organization"/>
    <property type="evidence" value="ECO:0007669"/>
    <property type="project" value="TreeGrafter"/>
</dbReference>
<accession>A0A2J7RTG4</accession>
<dbReference type="GO" id="GO:0070830">
    <property type="term" value="P:bicellular tight junction assembly"/>
    <property type="evidence" value="ECO:0007669"/>
    <property type="project" value="TreeGrafter"/>
</dbReference>
<evidence type="ECO:0000259" key="4">
    <source>
        <dbReference type="Pfam" id="PF12612"/>
    </source>
</evidence>
<dbReference type="Pfam" id="PF12612">
    <property type="entry name" value="TFCD_C"/>
    <property type="match status" value="1"/>
</dbReference>
<dbReference type="Pfam" id="PF25767">
    <property type="entry name" value="ARM_TBCD_2nd"/>
    <property type="match status" value="1"/>
</dbReference>
<dbReference type="Gene3D" id="1.25.10.10">
    <property type="entry name" value="Leucine-rich Repeat Variant"/>
    <property type="match status" value="2"/>
</dbReference>
<dbReference type="InterPro" id="IPR016024">
    <property type="entry name" value="ARM-type_fold"/>
</dbReference>
<proteinExistence type="inferred from homology"/>
<dbReference type="SUPFAM" id="SSF48371">
    <property type="entry name" value="ARM repeat"/>
    <property type="match status" value="2"/>
</dbReference>
<name>A0A2J7RTG4_9NEOP</name>
<dbReference type="GO" id="GO:0007023">
    <property type="term" value="P:post-chaperonin tubulin folding pathway"/>
    <property type="evidence" value="ECO:0007669"/>
    <property type="project" value="InterPro"/>
</dbReference>
<keyword evidence="3" id="KW-0143">Chaperone</keyword>
<dbReference type="OrthoDB" id="10253476at2759"/>
<protein>
    <recommendedName>
        <fullName evidence="2">Tubulin-specific chaperone D</fullName>
    </recommendedName>
</protein>
<evidence type="ECO:0000256" key="3">
    <source>
        <dbReference type="ARBA" id="ARBA00023186"/>
    </source>
</evidence>
<dbReference type="GO" id="GO:0007021">
    <property type="term" value="P:tubulin complex assembly"/>
    <property type="evidence" value="ECO:0007669"/>
    <property type="project" value="InterPro"/>
</dbReference>
<dbReference type="FunCoup" id="A0A2J7RTG4">
    <property type="interactions" value="1580"/>
</dbReference>
<dbReference type="GO" id="GO:0048487">
    <property type="term" value="F:beta-tubulin binding"/>
    <property type="evidence" value="ECO:0007669"/>
    <property type="project" value="InterPro"/>
</dbReference>
<dbReference type="InterPro" id="IPR022577">
    <property type="entry name" value="TBCD_C"/>
</dbReference>
<feature type="domain" description="Tubulin-folding cofactor D C-terminal" evidence="4">
    <location>
        <begin position="884"/>
        <end position="1070"/>
    </location>
</feature>
<comment type="caution">
    <text evidence="6">The sequence shown here is derived from an EMBL/GenBank/DDBJ whole genome shotgun (WGS) entry which is preliminary data.</text>
</comment>
<evidence type="ECO:0000256" key="1">
    <source>
        <dbReference type="ARBA" id="ARBA00006853"/>
    </source>
</evidence>
<dbReference type="InParanoid" id="A0A2J7RTG4"/>
<dbReference type="Proteomes" id="UP000235965">
    <property type="component" value="Unassembled WGS sequence"/>
</dbReference>